<sequence>MHQMILEVCKPLAEDIAELLTTGACALSRGGPVGPRELQQMALTSRNASHYSAAGFFSAGPHLPRLREMKLTFQWTVWHNDMVAGTPLREYPRALQVLLSGMLRVLTPGLPTKGERVKGTCAVASTNPHHDNFRRVSEGSGVVPLNQHLPCALMELWMPLPDLSWMCVSRRHHHVGGVVFYGSASLKSCFEAASELFEYMPCLL</sequence>
<dbReference type="AlphaFoldDB" id="A0A422Q1K6"/>
<dbReference type="GeneID" id="40316381"/>
<proteinExistence type="predicted"/>
<dbReference type="Proteomes" id="UP000284403">
    <property type="component" value="Unassembled WGS sequence"/>
</dbReference>
<accession>A0A422Q1K6</accession>
<reference evidence="1 2" key="1">
    <citation type="journal article" date="2018" name="BMC Genomics">
        <title>Genomic comparison of Trypanosoma conorhini and Trypanosoma rangeli to Trypanosoma cruzi strains of high and low virulence.</title>
        <authorList>
            <person name="Bradwell K.R."/>
            <person name="Koparde V.N."/>
            <person name="Matveyev A.V."/>
            <person name="Serrano M.G."/>
            <person name="Alves J.M."/>
            <person name="Parikh H."/>
            <person name="Huang B."/>
            <person name="Lee V."/>
            <person name="Espinosa-Alvarez O."/>
            <person name="Ortiz P.A."/>
            <person name="Costa-Martins A.G."/>
            <person name="Teixeira M.M."/>
            <person name="Buck G.A."/>
        </authorList>
    </citation>
    <scope>NUCLEOTIDE SEQUENCE [LARGE SCALE GENOMIC DNA]</scope>
    <source>
        <strain evidence="1 2">025E</strain>
    </source>
</reference>
<dbReference type="OrthoDB" id="240546at2759"/>
<evidence type="ECO:0000313" key="1">
    <source>
        <dbReference type="EMBL" id="RNF23797.1"/>
    </source>
</evidence>
<protein>
    <submittedName>
        <fullName evidence="1">Uncharacterized protein</fullName>
    </submittedName>
</protein>
<comment type="caution">
    <text evidence="1">The sequence shown here is derived from an EMBL/GenBank/DDBJ whole genome shotgun (WGS) entry which is preliminary data.</text>
</comment>
<name>A0A422Q1K6_9TRYP</name>
<dbReference type="EMBL" id="MKKU01000112">
    <property type="protein sequence ID" value="RNF23797.1"/>
    <property type="molecule type" value="Genomic_DNA"/>
</dbReference>
<organism evidence="1 2">
    <name type="scientific">Trypanosoma conorhini</name>
    <dbReference type="NCBI Taxonomy" id="83891"/>
    <lineage>
        <taxon>Eukaryota</taxon>
        <taxon>Discoba</taxon>
        <taxon>Euglenozoa</taxon>
        <taxon>Kinetoplastea</taxon>
        <taxon>Metakinetoplastina</taxon>
        <taxon>Trypanosomatida</taxon>
        <taxon>Trypanosomatidae</taxon>
        <taxon>Trypanosoma</taxon>
    </lineage>
</organism>
<keyword evidence="2" id="KW-1185">Reference proteome</keyword>
<gene>
    <name evidence="1" type="ORF">Tco025E_02770</name>
</gene>
<evidence type="ECO:0000313" key="2">
    <source>
        <dbReference type="Proteomes" id="UP000284403"/>
    </source>
</evidence>
<dbReference type="RefSeq" id="XP_029230263.1">
    <property type="nucleotide sequence ID" value="XM_029369693.1"/>
</dbReference>